<dbReference type="Gene3D" id="2.20.25.10">
    <property type="match status" value="1"/>
</dbReference>
<evidence type="ECO:0000313" key="4">
    <source>
        <dbReference type="Proteomes" id="UP000235619"/>
    </source>
</evidence>
<evidence type="ECO:0008006" key="5">
    <source>
        <dbReference type="Google" id="ProtNLM"/>
    </source>
</evidence>
<dbReference type="EMBL" id="PNJD01000411">
    <property type="protein sequence ID" value="PMP94326.1"/>
    <property type="molecule type" value="Genomic_DNA"/>
</dbReference>
<dbReference type="SUPFAM" id="SSF158997">
    <property type="entry name" value="Trm112p-like"/>
    <property type="match status" value="1"/>
</dbReference>
<organism evidence="2 4">
    <name type="scientific">Thermodesulfobacterium geofontis</name>
    <dbReference type="NCBI Taxonomy" id="1295609"/>
    <lineage>
        <taxon>Bacteria</taxon>
        <taxon>Pseudomonadati</taxon>
        <taxon>Thermodesulfobacteriota</taxon>
        <taxon>Thermodesulfobacteria</taxon>
        <taxon>Thermodesulfobacteriales</taxon>
        <taxon>Thermodesulfobacteriaceae</taxon>
        <taxon>Thermodesulfobacterium</taxon>
    </lineage>
</organism>
<evidence type="ECO:0000313" key="2">
    <source>
        <dbReference type="EMBL" id="PMP94326.1"/>
    </source>
</evidence>
<name>A0A2N7Q833_9BACT</name>
<dbReference type="Proteomes" id="UP000235460">
    <property type="component" value="Unassembled WGS sequence"/>
</dbReference>
<reference evidence="3 4" key="1">
    <citation type="submission" date="2018-01" db="EMBL/GenBank/DDBJ databases">
        <title>Metagenomic assembled genomes from two thermal pools in the Uzon Caldera, Kamchatka, Russia.</title>
        <authorList>
            <person name="Wilkins L."/>
            <person name="Ettinger C."/>
        </authorList>
    </citation>
    <scope>NUCLEOTIDE SEQUENCE [LARGE SCALE GENOMIC DNA]</scope>
    <source>
        <strain evidence="2">ARK-04</strain>
        <strain evidence="1">ZAV-08</strain>
    </source>
</reference>
<dbReference type="Pfam" id="PF03966">
    <property type="entry name" value="Trm112p"/>
    <property type="match status" value="1"/>
</dbReference>
<accession>A0A2N7Q833</accession>
<dbReference type="InterPro" id="IPR005651">
    <property type="entry name" value="Trm112-like"/>
</dbReference>
<evidence type="ECO:0000313" key="3">
    <source>
        <dbReference type="Proteomes" id="UP000235460"/>
    </source>
</evidence>
<gene>
    <name evidence="2" type="ORF">C0169_06665</name>
    <name evidence="1" type="ORF">C0190_06165</name>
</gene>
<comment type="caution">
    <text evidence="2">The sequence shown here is derived from an EMBL/GenBank/DDBJ whole genome shotgun (WGS) entry which is preliminary data.</text>
</comment>
<evidence type="ECO:0000313" key="1">
    <source>
        <dbReference type="EMBL" id="PMP65906.1"/>
    </source>
</evidence>
<dbReference type="AlphaFoldDB" id="A0A2N7Q833"/>
<dbReference type="EMBL" id="PNIK01000088">
    <property type="protein sequence ID" value="PMP65906.1"/>
    <property type="molecule type" value="Genomic_DNA"/>
</dbReference>
<sequence>MDKTKIQEYLKVLACPQCKGEVVYKIWNKKEGFYCKKCSLFYPIEDDIPIMLVEEAINISLLEKNEPS</sequence>
<protein>
    <recommendedName>
        <fullName evidence="5">Trm112 family protein</fullName>
    </recommendedName>
</protein>
<proteinExistence type="predicted"/>
<dbReference type="Proteomes" id="UP000235619">
    <property type="component" value="Unassembled WGS sequence"/>
</dbReference>